<reference evidence="6 7" key="1">
    <citation type="submission" date="2018-10" db="EMBL/GenBank/DDBJ databases">
        <title>Pseudomonas leptonychotis sp. nov., isolated from Weddell seals in Antarctica.</title>
        <authorList>
            <person name="Novakova D."/>
            <person name="Svec P."/>
            <person name="Kralova S."/>
            <person name="Kristofova L."/>
            <person name="Zeman M."/>
            <person name="Pantucek R."/>
            <person name="Maslanova I."/>
            <person name="Sedlacek I."/>
        </authorList>
    </citation>
    <scope>NUCLEOTIDE SEQUENCE [LARGE SCALE GENOMIC DNA]</scope>
    <source>
        <strain evidence="6 7">CCM 8849</strain>
    </source>
</reference>
<proteinExistence type="inferred from homology"/>
<dbReference type="GO" id="GO:0030313">
    <property type="term" value="C:cell envelope"/>
    <property type="evidence" value="ECO:0007669"/>
    <property type="project" value="UniProtKB-SubCell"/>
</dbReference>
<dbReference type="EMBL" id="RFLV01000001">
    <property type="protein sequence ID" value="TIH09944.1"/>
    <property type="molecule type" value="Genomic_DNA"/>
</dbReference>
<dbReference type="RefSeq" id="WP_136663246.1">
    <property type="nucleotide sequence ID" value="NZ_RFLV01000001.1"/>
</dbReference>
<protein>
    <submittedName>
        <fullName evidence="6">LacI family transcriptional regulator</fullName>
    </submittedName>
</protein>
<sequence length="316" mass="33869">MLMCSRFLSRDSLLILALLTSWTASVLAKDCVGVVAASATPFWLQVEAGARQAAREQGVDMYFRGPSREGRVETQLQLINWALEHGCKALVIAPSGTEIIPRMRQLAANGLTTIYFDRDLPGSAVRGVVATDNFLAGVQAGQALALALGGRGKVALLRLQAGIPSTSERERGFRQGAQDGGLSILIDTYVGEDSQVAVDALADQLPQLAGVFTPNSTSSRAVLAALRRLGKAGKLLHVGFDADDLLLDALRQGDIHSLMIQQAHAIGYQAVQLAAQGLRGKLPLEPVNVALQVRLVNRENLAQWEQSRESELSANR</sequence>
<comment type="similarity">
    <text evidence="2">Belongs to the bacterial solute-binding protein 2 family.</text>
</comment>
<dbReference type="OrthoDB" id="6196975at2"/>
<evidence type="ECO:0000313" key="6">
    <source>
        <dbReference type="EMBL" id="TIH09944.1"/>
    </source>
</evidence>
<dbReference type="GO" id="GO:0055085">
    <property type="term" value="P:transmembrane transport"/>
    <property type="evidence" value="ECO:0007669"/>
    <property type="project" value="UniProtKB-ARBA"/>
</dbReference>
<name>A0A4V4R9Y4_9PSED</name>
<gene>
    <name evidence="6" type="ORF">D8779_04425</name>
</gene>
<keyword evidence="3 4" id="KW-0732">Signal</keyword>
<comment type="caution">
    <text evidence="6">The sequence shown here is derived from an EMBL/GenBank/DDBJ whole genome shotgun (WGS) entry which is preliminary data.</text>
</comment>
<evidence type="ECO:0000256" key="2">
    <source>
        <dbReference type="ARBA" id="ARBA00007639"/>
    </source>
</evidence>
<dbReference type="PANTHER" id="PTHR46847">
    <property type="entry name" value="D-ALLOSE-BINDING PERIPLASMIC PROTEIN-RELATED"/>
    <property type="match status" value="1"/>
</dbReference>
<evidence type="ECO:0000313" key="7">
    <source>
        <dbReference type="Proteomes" id="UP000307541"/>
    </source>
</evidence>
<accession>A0A4V4R9Y4</accession>
<dbReference type="GO" id="GO:0030246">
    <property type="term" value="F:carbohydrate binding"/>
    <property type="evidence" value="ECO:0007669"/>
    <property type="project" value="UniProtKB-ARBA"/>
</dbReference>
<dbReference type="Gene3D" id="3.40.50.2300">
    <property type="match status" value="2"/>
</dbReference>
<dbReference type="InterPro" id="IPR025997">
    <property type="entry name" value="SBP_2_dom"/>
</dbReference>
<dbReference type="InterPro" id="IPR028082">
    <property type="entry name" value="Peripla_BP_I"/>
</dbReference>
<comment type="subcellular location">
    <subcellularLocation>
        <location evidence="1">Cell envelope</location>
    </subcellularLocation>
</comment>
<dbReference type="Proteomes" id="UP000307541">
    <property type="component" value="Unassembled WGS sequence"/>
</dbReference>
<feature type="domain" description="Periplasmic binding protein" evidence="5">
    <location>
        <begin position="35"/>
        <end position="281"/>
    </location>
</feature>
<feature type="signal peptide" evidence="4">
    <location>
        <begin position="1"/>
        <end position="28"/>
    </location>
</feature>
<keyword evidence="7" id="KW-1185">Reference proteome</keyword>
<organism evidence="6 7">
    <name type="scientific">Pseudomonas leptonychotis</name>
    <dbReference type="NCBI Taxonomy" id="2448482"/>
    <lineage>
        <taxon>Bacteria</taxon>
        <taxon>Pseudomonadati</taxon>
        <taxon>Pseudomonadota</taxon>
        <taxon>Gammaproteobacteria</taxon>
        <taxon>Pseudomonadales</taxon>
        <taxon>Pseudomonadaceae</taxon>
        <taxon>Pseudomonas</taxon>
    </lineage>
</organism>
<evidence type="ECO:0000256" key="4">
    <source>
        <dbReference type="SAM" id="SignalP"/>
    </source>
</evidence>
<feature type="chain" id="PRO_5020465838" evidence="4">
    <location>
        <begin position="29"/>
        <end position="316"/>
    </location>
</feature>
<dbReference type="AlphaFoldDB" id="A0A4V4R9Y4"/>
<evidence type="ECO:0000259" key="5">
    <source>
        <dbReference type="Pfam" id="PF13407"/>
    </source>
</evidence>
<evidence type="ECO:0000256" key="3">
    <source>
        <dbReference type="ARBA" id="ARBA00022729"/>
    </source>
</evidence>
<dbReference type="PANTHER" id="PTHR46847:SF1">
    <property type="entry name" value="D-ALLOSE-BINDING PERIPLASMIC PROTEIN-RELATED"/>
    <property type="match status" value="1"/>
</dbReference>
<evidence type="ECO:0000256" key="1">
    <source>
        <dbReference type="ARBA" id="ARBA00004196"/>
    </source>
</evidence>
<dbReference type="SUPFAM" id="SSF53822">
    <property type="entry name" value="Periplasmic binding protein-like I"/>
    <property type="match status" value="1"/>
</dbReference>
<dbReference type="Pfam" id="PF13407">
    <property type="entry name" value="Peripla_BP_4"/>
    <property type="match status" value="1"/>
</dbReference>